<dbReference type="RefSeq" id="XP_008606919.1">
    <property type="nucleotide sequence ID" value="XM_008608697.1"/>
</dbReference>
<accession>T0SA30</accession>
<dbReference type="Proteomes" id="UP000030762">
    <property type="component" value="Unassembled WGS sequence"/>
</dbReference>
<dbReference type="OMA" id="TEDWEIV"/>
<feature type="transmembrane region" description="Helical" evidence="1">
    <location>
        <begin position="202"/>
        <end position="218"/>
    </location>
</feature>
<dbReference type="SUPFAM" id="SSF54236">
    <property type="entry name" value="Ubiquitin-like"/>
    <property type="match status" value="1"/>
</dbReference>
<dbReference type="EMBL" id="JH767138">
    <property type="protein sequence ID" value="EQC39647.1"/>
    <property type="molecule type" value="Genomic_DNA"/>
</dbReference>
<dbReference type="OrthoDB" id="161999at2759"/>
<evidence type="ECO:0000313" key="3">
    <source>
        <dbReference type="Proteomes" id="UP000030762"/>
    </source>
</evidence>
<evidence type="ECO:0008006" key="4">
    <source>
        <dbReference type="Google" id="ProtNLM"/>
    </source>
</evidence>
<protein>
    <recommendedName>
        <fullName evidence="4">Ubiquitin-like domain-containing protein</fullName>
    </recommendedName>
</protein>
<dbReference type="eggNOG" id="ENOG502S0Z2">
    <property type="taxonomic scope" value="Eukaryota"/>
</dbReference>
<organism evidence="2 3">
    <name type="scientific">Saprolegnia diclina (strain VS20)</name>
    <dbReference type="NCBI Taxonomy" id="1156394"/>
    <lineage>
        <taxon>Eukaryota</taxon>
        <taxon>Sar</taxon>
        <taxon>Stramenopiles</taxon>
        <taxon>Oomycota</taxon>
        <taxon>Saprolegniomycetes</taxon>
        <taxon>Saprolegniales</taxon>
        <taxon>Saprolegniaceae</taxon>
        <taxon>Saprolegnia</taxon>
    </lineage>
</organism>
<dbReference type="GO" id="GO:0036503">
    <property type="term" value="P:ERAD pathway"/>
    <property type="evidence" value="ECO:0007669"/>
    <property type="project" value="InterPro"/>
</dbReference>
<dbReference type="PANTHER" id="PTHR14557">
    <property type="entry name" value="PROTEIN C7ORF21"/>
    <property type="match status" value="1"/>
</dbReference>
<dbReference type="InParanoid" id="T0SA30"/>
<evidence type="ECO:0000256" key="1">
    <source>
        <dbReference type="SAM" id="Phobius"/>
    </source>
</evidence>
<dbReference type="InterPro" id="IPR040352">
    <property type="entry name" value="TMUB1/2"/>
</dbReference>
<name>T0SA30_SAPDV</name>
<dbReference type="InterPro" id="IPR029071">
    <property type="entry name" value="Ubiquitin-like_domsf"/>
</dbReference>
<feature type="transmembrane region" description="Helical" evidence="1">
    <location>
        <begin position="230"/>
        <end position="250"/>
    </location>
</feature>
<keyword evidence="1" id="KW-0472">Membrane</keyword>
<dbReference type="PANTHER" id="PTHR14557:SF5">
    <property type="entry name" value="UBIQUITIN-LIKE DOMAIN-CONTAINING PROTEIN"/>
    <property type="match status" value="1"/>
</dbReference>
<keyword evidence="1" id="KW-0812">Transmembrane</keyword>
<keyword evidence="3" id="KW-1185">Reference proteome</keyword>
<dbReference type="AlphaFoldDB" id="T0SA30"/>
<dbReference type="GeneID" id="19943805"/>
<reference evidence="2 3" key="1">
    <citation type="submission" date="2012-04" db="EMBL/GenBank/DDBJ databases">
        <title>The Genome Sequence of Saprolegnia declina VS20.</title>
        <authorList>
            <consortium name="The Broad Institute Genome Sequencing Platform"/>
            <person name="Russ C."/>
            <person name="Nusbaum C."/>
            <person name="Tyler B."/>
            <person name="van West P."/>
            <person name="Dieguez-Uribeondo J."/>
            <person name="de Bruijn I."/>
            <person name="Tripathy S."/>
            <person name="Jiang R."/>
            <person name="Young S.K."/>
            <person name="Zeng Q."/>
            <person name="Gargeya S."/>
            <person name="Fitzgerald M."/>
            <person name="Haas B."/>
            <person name="Abouelleil A."/>
            <person name="Alvarado L."/>
            <person name="Arachchi H.M."/>
            <person name="Berlin A."/>
            <person name="Chapman S.B."/>
            <person name="Goldberg J."/>
            <person name="Griggs A."/>
            <person name="Gujja S."/>
            <person name="Hansen M."/>
            <person name="Howarth C."/>
            <person name="Imamovic A."/>
            <person name="Larimer J."/>
            <person name="McCowen C."/>
            <person name="Montmayeur A."/>
            <person name="Murphy C."/>
            <person name="Neiman D."/>
            <person name="Pearson M."/>
            <person name="Priest M."/>
            <person name="Roberts A."/>
            <person name="Saif S."/>
            <person name="Shea T."/>
            <person name="Sisk P."/>
            <person name="Sykes S."/>
            <person name="Wortman J."/>
            <person name="Nusbaum C."/>
            <person name="Birren B."/>
        </authorList>
    </citation>
    <scope>NUCLEOTIDE SEQUENCE [LARGE SCALE GENOMIC DNA]</scope>
    <source>
        <strain evidence="2 3">VS20</strain>
    </source>
</reference>
<dbReference type="VEuPathDB" id="FungiDB:SDRG_03078"/>
<sequence>MDLAPTEDWEIVDELSMERRLTPTLPAEATATAEHMDIPLAPAEDMASTQPTIKVPVVPSAHEESSTTVETTVEADLTTKAEAATATCTNAQDVPKPEGEDAALTPIRVRVGERIGAHQFRADETVNAFVAMAFPDEHKDGKRIRLIFKGALMLPEKPMVTYRLSPNDVIHAIITDSLRDDVPADSGSSLDVVGFGLRASDVLLLLTGFIVLAMWVWYSNYPQHFSSLSFTTLLALSGFHAYCVYSALLVHQELGR</sequence>
<evidence type="ECO:0000313" key="2">
    <source>
        <dbReference type="EMBL" id="EQC39647.1"/>
    </source>
</evidence>
<proteinExistence type="predicted"/>
<gene>
    <name evidence="2" type="ORF">SDRG_03078</name>
</gene>
<keyword evidence="1" id="KW-1133">Transmembrane helix</keyword>